<dbReference type="PANTHER" id="PTHR47354">
    <property type="entry name" value="NADH OXIDOREDUCTASE HCR"/>
    <property type="match status" value="1"/>
</dbReference>
<evidence type="ECO:0000259" key="5">
    <source>
        <dbReference type="PROSITE" id="PS51384"/>
    </source>
</evidence>
<evidence type="ECO:0000256" key="2">
    <source>
        <dbReference type="ARBA" id="ARBA00022714"/>
    </source>
</evidence>
<dbReference type="Gene3D" id="3.40.50.80">
    <property type="entry name" value="Nucleotide-binding domain of ferredoxin-NADP reductase (FNR) module"/>
    <property type="match status" value="1"/>
</dbReference>
<dbReference type="PROSITE" id="PS51085">
    <property type="entry name" value="2FE2S_FER_2"/>
    <property type="match status" value="1"/>
</dbReference>
<proteinExistence type="predicted"/>
<dbReference type="InterPro" id="IPR017927">
    <property type="entry name" value="FAD-bd_FR_type"/>
</dbReference>
<dbReference type="Gene3D" id="3.10.20.30">
    <property type="match status" value="1"/>
</dbReference>
<dbReference type="PANTHER" id="PTHR47354:SF5">
    <property type="entry name" value="PROTEIN RFBI"/>
    <property type="match status" value="1"/>
</dbReference>
<dbReference type="GO" id="GO:0051537">
    <property type="term" value="F:2 iron, 2 sulfur cluster binding"/>
    <property type="evidence" value="ECO:0007669"/>
    <property type="project" value="UniProtKB-KW"/>
</dbReference>
<dbReference type="InterPro" id="IPR017938">
    <property type="entry name" value="Riboflavin_synthase-like_b-brl"/>
</dbReference>
<evidence type="ECO:0000313" key="6">
    <source>
        <dbReference type="EMBL" id="XAY07170.1"/>
    </source>
</evidence>
<dbReference type="InterPro" id="IPR050415">
    <property type="entry name" value="MRET"/>
</dbReference>
<reference evidence="6" key="1">
    <citation type="submission" date="2022-12" db="EMBL/GenBank/DDBJ databases">
        <title>Paraconexibacter alkalitolerans sp. nov. and Baekduia alba sp. nov., isolated from soil and emended description of the genera Paraconexibacter (Chun et al., 2020) and Baekduia (An et al., 2020).</title>
        <authorList>
            <person name="Vieira S."/>
            <person name="Huber K.J."/>
            <person name="Geppert A."/>
            <person name="Wolf J."/>
            <person name="Neumann-Schaal M."/>
            <person name="Muesken M."/>
            <person name="Overmann J."/>
        </authorList>
    </citation>
    <scope>NUCLEOTIDE SEQUENCE</scope>
    <source>
        <strain evidence="6">AEG42_29</strain>
    </source>
</reference>
<organism evidence="6">
    <name type="scientific">Paraconexibacter sp. AEG42_29</name>
    <dbReference type="NCBI Taxonomy" id="2997339"/>
    <lineage>
        <taxon>Bacteria</taxon>
        <taxon>Bacillati</taxon>
        <taxon>Actinomycetota</taxon>
        <taxon>Thermoleophilia</taxon>
        <taxon>Solirubrobacterales</taxon>
        <taxon>Paraconexibacteraceae</taxon>
        <taxon>Paraconexibacter</taxon>
    </lineage>
</organism>
<keyword evidence="2" id="KW-0408">Iron</keyword>
<evidence type="ECO:0000256" key="1">
    <source>
        <dbReference type="ARBA" id="ARBA00001974"/>
    </source>
</evidence>
<dbReference type="AlphaFoldDB" id="A0AAU7AZV2"/>
<dbReference type="PRINTS" id="PR00410">
    <property type="entry name" value="PHEHYDRXLASE"/>
</dbReference>
<evidence type="ECO:0000259" key="4">
    <source>
        <dbReference type="PROSITE" id="PS51085"/>
    </source>
</evidence>
<dbReference type="CDD" id="cd00207">
    <property type="entry name" value="fer2"/>
    <property type="match status" value="1"/>
</dbReference>
<feature type="domain" description="2Fe-2S ferredoxin-type" evidence="4">
    <location>
        <begin position="25"/>
        <end position="116"/>
    </location>
</feature>
<dbReference type="InterPro" id="IPR001433">
    <property type="entry name" value="OxRdtase_FAD/NAD-bd"/>
</dbReference>
<dbReference type="InterPro" id="IPR008333">
    <property type="entry name" value="Cbr1-like_FAD-bd_dom"/>
</dbReference>
<dbReference type="SUPFAM" id="SSF54292">
    <property type="entry name" value="2Fe-2S ferredoxin-like"/>
    <property type="match status" value="1"/>
</dbReference>
<name>A0AAU7AZV2_9ACTN</name>
<dbReference type="InterPro" id="IPR039261">
    <property type="entry name" value="FNR_nucleotide-bd"/>
</dbReference>
<dbReference type="InterPro" id="IPR001041">
    <property type="entry name" value="2Fe-2S_ferredoxin-type"/>
</dbReference>
<sequence length="368" mass="38960">MSHPISVVGVTWPMRADTFARMATSRISFEPIDVEIDCEEDENILEAAFRQGWNLVHGCREGQCTACKSFLLEGDVSLQPYSTHALSESEEDQGYTLLCRAMPDSDDVVVELLHFDADNLRLAHPIGDGRATVAAVEPLTGDMVRLRLTVDGGPGGFAFTPGQYVDLHLPGTDGEERRSFSMASLPGDDTLDLIVRRYPGGRFSALLDDGIAVGDELAFTGPYGSMALKPGDRPVLLVAGGSGIGPVLSLLRELAAAGSSRAVRFFYGARTEADLPLQDEIAALGAQLADFAFVPVLSDADWDGATGLVHDAAVAVVADGTLVDPLVCTCGPPPMIEALIEVLTGRHGVAANDIAFDKFTVAAAAEDD</sequence>
<dbReference type="SUPFAM" id="SSF63380">
    <property type="entry name" value="Riboflavin synthase domain-like"/>
    <property type="match status" value="1"/>
</dbReference>
<dbReference type="KEGG" id="parq:DSM112329_04050"/>
<dbReference type="SUPFAM" id="SSF52343">
    <property type="entry name" value="Ferredoxin reductase-like, C-terminal NADP-linked domain"/>
    <property type="match status" value="1"/>
</dbReference>
<keyword evidence="6" id="KW-0560">Oxidoreductase</keyword>
<dbReference type="PROSITE" id="PS00197">
    <property type="entry name" value="2FE2S_FER_1"/>
    <property type="match status" value="1"/>
</dbReference>
<accession>A0AAU7AZV2</accession>
<dbReference type="Pfam" id="PF00175">
    <property type="entry name" value="NAD_binding_1"/>
    <property type="match status" value="1"/>
</dbReference>
<dbReference type="Gene3D" id="2.40.30.10">
    <property type="entry name" value="Translation factors"/>
    <property type="match status" value="1"/>
</dbReference>
<dbReference type="InterPro" id="IPR012675">
    <property type="entry name" value="Beta-grasp_dom_sf"/>
</dbReference>
<comment type="cofactor">
    <cofactor evidence="1">
        <name>FAD</name>
        <dbReference type="ChEBI" id="CHEBI:57692"/>
    </cofactor>
</comment>
<dbReference type="InterPro" id="IPR036010">
    <property type="entry name" value="2Fe-2S_ferredoxin-like_sf"/>
</dbReference>
<keyword evidence="2" id="KW-0479">Metal-binding</keyword>
<dbReference type="Pfam" id="PF00970">
    <property type="entry name" value="FAD_binding_6"/>
    <property type="match status" value="1"/>
</dbReference>
<dbReference type="GO" id="GO:0016491">
    <property type="term" value="F:oxidoreductase activity"/>
    <property type="evidence" value="ECO:0007669"/>
    <property type="project" value="UniProtKB-KW"/>
</dbReference>
<evidence type="ECO:0000256" key="3">
    <source>
        <dbReference type="ARBA" id="ARBA00023014"/>
    </source>
</evidence>
<dbReference type="EMBL" id="CP114014">
    <property type="protein sequence ID" value="XAY07170.1"/>
    <property type="molecule type" value="Genomic_DNA"/>
</dbReference>
<feature type="domain" description="FAD-binding FR-type" evidence="5">
    <location>
        <begin position="126"/>
        <end position="229"/>
    </location>
</feature>
<keyword evidence="3" id="KW-0411">Iron-sulfur</keyword>
<keyword evidence="2" id="KW-0001">2Fe-2S</keyword>
<gene>
    <name evidence="6" type="primary">mimB_2</name>
    <name evidence="6" type="ORF">DSM112329_04050</name>
</gene>
<dbReference type="Pfam" id="PF00111">
    <property type="entry name" value="Fer2"/>
    <property type="match status" value="1"/>
</dbReference>
<protein>
    <submittedName>
        <fullName evidence="6">Propane 2-monooxygenase, reductase component</fullName>
        <ecNumber evidence="6">1.18.1.-</ecNumber>
    </submittedName>
</protein>
<dbReference type="EC" id="1.18.1.-" evidence="6"/>
<dbReference type="InterPro" id="IPR006058">
    <property type="entry name" value="2Fe2S_fd_BS"/>
</dbReference>
<dbReference type="PROSITE" id="PS51384">
    <property type="entry name" value="FAD_FR"/>
    <property type="match status" value="1"/>
</dbReference>